<comment type="caution">
    <text evidence="10">The sequence shown here is derived from an EMBL/GenBank/DDBJ whole genome shotgun (WGS) entry which is preliminary data.</text>
</comment>
<dbReference type="Pfam" id="PF10607">
    <property type="entry name" value="CTLH"/>
    <property type="match status" value="1"/>
</dbReference>
<dbReference type="CDD" id="cd16659">
    <property type="entry name" value="RING-Ubox_Emp"/>
    <property type="match status" value="1"/>
</dbReference>
<evidence type="ECO:0000256" key="4">
    <source>
        <dbReference type="ARBA" id="ARBA00022771"/>
    </source>
</evidence>
<comment type="subcellular location">
    <subcellularLocation>
        <location evidence="1">Cytoplasm</location>
    </subcellularLocation>
</comment>
<keyword evidence="4 6" id="KW-0863">Zinc-finger</keyword>
<feature type="domain" description="RING-Gid-type" evidence="9">
    <location>
        <begin position="424"/>
        <end position="495"/>
    </location>
</feature>
<evidence type="ECO:0000256" key="2">
    <source>
        <dbReference type="ARBA" id="ARBA00022490"/>
    </source>
</evidence>
<keyword evidence="11" id="KW-1185">Reference proteome</keyword>
<reference evidence="10" key="1">
    <citation type="submission" date="2023-08" db="EMBL/GenBank/DDBJ databases">
        <title>Draft sequence of the Babesia gibsoni genome.</title>
        <authorList>
            <person name="Yamagishi J.Y."/>
            <person name="Xuan X.X."/>
        </authorList>
    </citation>
    <scope>NUCLEOTIDE SEQUENCE</scope>
    <source>
        <strain evidence="10">Azabu</strain>
    </source>
</reference>
<dbReference type="Proteomes" id="UP001230268">
    <property type="component" value="Unassembled WGS sequence"/>
</dbReference>
<feature type="zinc finger region" description="RING-Gid-type" evidence="6">
    <location>
        <begin position="424"/>
        <end position="495"/>
    </location>
</feature>
<accession>A0AAD8UUY1</accession>
<feature type="region of interest" description="Disordered" evidence="8">
    <location>
        <begin position="46"/>
        <end position="65"/>
    </location>
</feature>
<evidence type="ECO:0000259" key="9">
    <source>
        <dbReference type="PROSITE" id="PS51867"/>
    </source>
</evidence>
<dbReference type="AlphaFoldDB" id="A0AAD8UUY1"/>
<protein>
    <submittedName>
        <fullName evidence="10">Macrophage erythroblast attacher-related protein</fullName>
    </submittedName>
</protein>
<sequence>MSDRRDDMSASAESISLDVSYSSASRNKLGTEGSVASDLVEAYDGVKARNTGHNSPQSKEDDESPSMQYVEAVDHALISLPYSSSQRYLREVERLIEKELLLVTSYLSKRIITLTNKEEVLEKLNRALERLCQIVATLKQLDEQLCSNISQLKDRLSILDVNRVPTIKDTAEDFKFSNYRKRISWVISEYLSRKGCFASAKALYDVEHLNSCIDIPLHESCINVFDDLYKCKVDKAVEWADNHREALDAVGSHFWRDVKIQEVVVRLQTGDVTKATELLRNLKGDVFKNSDDARRLYSAMVFLSIDLDNGKEAIPAFSVHRQRPGDMWEVTTMSPHKDGVSPRKYEIPFKCIFCMNDPKEDCSVCDRYIELISDDRWDYLCFEFEKCVSLVYGVGKKPILEKLIEQGFCAIKSDSCNDHRTPTCPACLPEWKEYVNQIPSSHKLNSILLCPVTGSVMTYENPPFATPGGYVLSERGIRTMSQTDHTEKKVRCPKTKEVIDPDDFRRIFIA</sequence>
<dbReference type="InterPro" id="IPR024964">
    <property type="entry name" value="CTLH/CRA"/>
</dbReference>
<dbReference type="GO" id="GO:0043161">
    <property type="term" value="P:proteasome-mediated ubiquitin-dependent protein catabolic process"/>
    <property type="evidence" value="ECO:0007669"/>
    <property type="project" value="InterPro"/>
</dbReference>
<feature type="coiled-coil region" evidence="7">
    <location>
        <begin position="114"/>
        <end position="141"/>
    </location>
</feature>
<dbReference type="InterPro" id="IPR045098">
    <property type="entry name" value="Fyv10_fam"/>
</dbReference>
<keyword evidence="5" id="KW-0862">Zinc</keyword>
<evidence type="ECO:0000313" key="10">
    <source>
        <dbReference type="EMBL" id="KAK1445002.1"/>
    </source>
</evidence>
<keyword evidence="3" id="KW-0479">Metal-binding</keyword>
<dbReference type="GO" id="GO:0061630">
    <property type="term" value="F:ubiquitin protein ligase activity"/>
    <property type="evidence" value="ECO:0007669"/>
    <property type="project" value="InterPro"/>
</dbReference>
<dbReference type="GO" id="GO:0005634">
    <property type="term" value="C:nucleus"/>
    <property type="evidence" value="ECO:0007669"/>
    <property type="project" value="TreeGrafter"/>
</dbReference>
<evidence type="ECO:0000313" key="11">
    <source>
        <dbReference type="Proteomes" id="UP001230268"/>
    </source>
</evidence>
<organism evidence="10 11">
    <name type="scientific">Babesia gibsoni</name>
    <dbReference type="NCBI Taxonomy" id="33632"/>
    <lineage>
        <taxon>Eukaryota</taxon>
        <taxon>Sar</taxon>
        <taxon>Alveolata</taxon>
        <taxon>Apicomplexa</taxon>
        <taxon>Aconoidasida</taxon>
        <taxon>Piroplasmida</taxon>
        <taxon>Babesiidae</taxon>
        <taxon>Babesia</taxon>
    </lineage>
</organism>
<dbReference type="GO" id="GO:0034657">
    <property type="term" value="C:GID complex"/>
    <property type="evidence" value="ECO:0007669"/>
    <property type="project" value="TreeGrafter"/>
</dbReference>
<evidence type="ECO:0000256" key="6">
    <source>
        <dbReference type="PROSITE-ProRule" id="PRU01215"/>
    </source>
</evidence>
<keyword evidence="2" id="KW-0963">Cytoplasm</keyword>
<gene>
    <name evidence="10" type="ORF">BgAZ_109080</name>
</gene>
<name>A0AAD8UUY1_BABGI</name>
<evidence type="ECO:0000256" key="5">
    <source>
        <dbReference type="ARBA" id="ARBA00022833"/>
    </source>
</evidence>
<dbReference type="PANTHER" id="PTHR12170:SF2">
    <property type="entry name" value="E3 UBIQUITIN-PROTEIN TRANSFERASE MAEA"/>
    <property type="match status" value="1"/>
</dbReference>
<keyword evidence="7" id="KW-0175">Coiled coil</keyword>
<dbReference type="EMBL" id="JAVEPI010000001">
    <property type="protein sequence ID" value="KAK1445002.1"/>
    <property type="molecule type" value="Genomic_DNA"/>
</dbReference>
<dbReference type="InterPro" id="IPR044063">
    <property type="entry name" value="ZF_RING_GID"/>
</dbReference>
<dbReference type="PROSITE" id="PS51867">
    <property type="entry name" value="ZF_RING_GID"/>
    <property type="match status" value="1"/>
</dbReference>
<dbReference type="PANTHER" id="PTHR12170">
    <property type="entry name" value="MACROPHAGE ERYTHROBLAST ATTACHER-RELATED"/>
    <property type="match status" value="1"/>
</dbReference>
<evidence type="ECO:0000256" key="3">
    <source>
        <dbReference type="ARBA" id="ARBA00022723"/>
    </source>
</evidence>
<evidence type="ECO:0000256" key="7">
    <source>
        <dbReference type="SAM" id="Coils"/>
    </source>
</evidence>
<proteinExistence type="predicted"/>
<evidence type="ECO:0000256" key="1">
    <source>
        <dbReference type="ARBA" id="ARBA00004496"/>
    </source>
</evidence>
<dbReference type="GO" id="GO:0005737">
    <property type="term" value="C:cytoplasm"/>
    <property type="evidence" value="ECO:0007669"/>
    <property type="project" value="UniProtKB-SubCell"/>
</dbReference>
<evidence type="ECO:0000256" key="8">
    <source>
        <dbReference type="SAM" id="MobiDB-lite"/>
    </source>
</evidence>
<dbReference type="GO" id="GO:0008270">
    <property type="term" value="F:zinc ion binding"/>
    <property type="evidence" value="ECO:0007669"/>
    <property type="project" value="UniProtKB-KW"/>
</dbReference>